<dbReference type="OrthoDB" id="9996895at2759"/>
<dbReference type="PANTHER" id="PTHR23389:SF21">
    <property type="entry name" value="ATPASE FAMILY AAA DOMAIN-CONTAINING PROTEIN 5"/>
    <property type="match status" value="1"/>
</dbReference>
<dbReference type="InterPro" id="IPR027417">
    <property type="entry name" value="P-loop_NTPase"/>
</dbReference>
<evidence type="ECO:0000256" key="1">
    <source>
        <dbReference type="SAM" id="MobiDB-lite"/>
    </source>
</evidence>
<sequence length="1898" mass="213254">MSVNMLGVADGEQEMDERKEVDILVKSPESSKIKKSSPSIKSFFLPKESLKINDEPANKKDIKNFFVQQNKSFTDEKTADIELIQHSDSDENVVTESEKVAEGIASRIDAVECRATESAANTKIREECGNISSKKPKPKWSLLWRVAKKSKKSKDNDSDSDSEDFVELSKDEEESKNGCNKLKSRKNKTEQNEDNSCNDEKEKGTEFKDDKKREKEERKKKRKKDRELGEISVGNVKSVEVNEENTVEGEQGLSKMSKEVIVEKEDMIELTVISERKIESKPHSISSDSQTKAAKNAFDVLMNQSRSPIADENEKSEESDMIEDVYSPTRTKEQKSKDQLIDCSPKSSPLELPGNAFDVLMTKNKTNVTSSNLKKSPQKSKTTSSKFKLNIRYSKPLEFEDAVDIGDDGDDDGNSVAYQTEPQASDGSTKKNKKAVPSDTTATTKKLKETSDEVKARGKKKRQSQTCPEIEQSHTKLSIKNAKQDVMDITYISKETLEKLVEEPRKMTKVKKKKNDKTKESKSESIAVIEVQEDSNSSVQEIPPSDVAGGTPKTRSHCSNSEIISPGSDDFEVMPTRTGLRKRNPKNYSSSNEPGSILVEDKKKNKKNEKKEGKYPGKDPGSPEVELVLACKSTKQEKEPKNTEPKNLASIFLKKPKTIEKKEATIDQTTSIKTTQPKDDGNSKLLDEVELKAANMAFNALFASCRTTKATAPAVQLCQQPAPWPHVSHVTQKDDQSDEVFWKLSDSKIKTLPWKPESIQAIPKLKTKAIQLGEFTSSLNRNKSSEESQKVIQNVSPSDCLSTAAVKKVLSEVASCFPGVPIKRLYKQYKNKEEKKEVENLTQTSKDQKEELILGNDEKDCLRNAEERLQKHRGRSKRKKSIESDDELSEKQQKKVPRTKEKDEKKRKEKAKEVENKNDSSKRLRKKEGQGEEEEVLNKKNTKRKSSRLQKRSEDDKSQEESKNEEKTAESSKRKKRKTMDEDDNPKQVVEENEKAEDSRSSLDDKNNSDKKELLWTEKYQPECSSDVMGNASSVSRLRSWLEAWKIKREKTLRKELEMQKRLLAKQKNKDANEKKLAWWDDDQDSDFHLSDEDSDDSGNEESGMCNAMLVLGPKGAGKTAAVYACAKELGYKVFEVNCSSKRSNKQILSRLEEATQSHLVITNPSANTPKASAFGGLFVNLPEKPVNPSPMSNFFKQSNENQQQKHSKNQQNQKGAQEKSEKEKERKLKGNKKGEKGKNPAQVLGGASDSDLIPALSLKAASLILFEEVDVIFEKDKGFWSAVTSFMRNAKCPIIMTSNDSRVDCDGRYEQLTIRSPSINLLSAHLLVTALANEVLVNPSELKTLASWYQCDIRKCFLALQFWILSGGGVKISWEEFLRVHKNRKHLSDVQDNSEIKTDVERNFQNPSKAGELNQCIVEQPLGLDDPREESLFLTIDDWETLAKQRGQALRCGHNSAASASDFQNKDSDFEPTKSSSHPPTDENTHTDSILDTNEPGDSQSMQLADNENKKVTMPDVHCLLMEHVLGLTNSTYGYANGCMELLKDDSISSDKDYLFKTRCGLTYDTQKIGINLVSNNLPTLLPCLHSRCSSNFRPVTMATKETTDIGNVNSIFSDKSIFDDGMSKTPKKKGQEENIVGKNTAATICSELANKDSVDVPSEPDAVAMTTDKSGDVGVTTQEKDRKTKKDSVKEFQGEALEMFSRLAEDISFMDAYIPSITTDGRNDHTAAFGWWQAHVQAGLSDDVITVRKRHDWLTCDTSACIRGALEVASLENSYTSYKSLTEKKQSEEDVDRYLPSMERNSVLNLTGLNEIQSSKLSSKNKLYKSVSSSLPLVTHCTHHVVSMDYLPTLRSICHTERLREQANTKRRFLHYLDSNSLSISKTSQQSLADAFLAPY</sequence>
<evidence type="ECO:0000313" key="3">
    <source>
        <dbReference type="Proteomes" id="UP000515163"/>
    </source>
</evidence>
<feature type="compositionally biased region" description="Polar residues" evidence="1">
    <location>
        <begin position="283"/>
        <end position="293"/>
    </location>
</feature>
<feature type="region of interest" description="Disordered" evidence="1">
    <location>
        <begin position="1189"/>
        <end position="1246"/>
    </location>
</feature>
<feature type="compositionally biased region" description="Basic and acidic residues" evidence="1">
    <location>
        <begin position="889"/>
        <end position="930"/>
    </location>
</feature>
<organism evidence="3 4">
    <name type="scientific">Actinia tenebrosa</name>
    <name type="common">Australian red waratah sea anemone</name>
    <dbReference type="NCBI Taxonomy" id="6105"/>
    <lineage>
        <taxon>Eukaryota</taxon>
        <taxon>Metazoa</taxon>
        <taxon>Cnidaria</taxon>
        <taxon>Anthozoa</taxon>
        <taxon>Hexacorallia</taxon>
        <taxon>Actiniaria</taxon>
        <taxon>Actiniidae</taxon>
        <taxon>Actinia</taxon>
    </lineage>
</organism>
<feature type="compositionally biased region" description="Basic and acidic residues" evidence="1">
    <location>
        <begin position="599"/>
        <end position="617"/>
    </location>
</feature>
<feature type="compositionally biased region" description="Basic and acidic residues" evidence="1">
    <location>
        <begin position="198"/>
        <end position="217"/>
    </location>
</feature>
<dbReference type="KEGG" id="aten:116295146"/>
<feature type="region of interest" description="Disordered" evidence="1">
    <location>
        <begin position="147"/>
        <end position="233"/>
    </location>
</feature>
<dbReference type="Pfam" id="PF00004">
    <property type="entry name" value="AAA"/>
    <property type="match status" value="1"/>
</dbReference>
<dbReference type="GO" id="GO:0005634">
    <property type="term" value="C:nucleus"/>
    <property type="evidence" value="ECO:0007669"/>
    <property type="project" value="TreeGrafter"/>
</dbReference>
<feature type="region of interest" description="Disordered" evidence="1">
    <location>
        <begin position="1455"/>
        <end position="1503"/>
    </location>
</feature>
<dbReference type="Gene3D" id="3.40.50.300">
    <property type="entry name" value="P-loop containing nucleotide triphosphate hydrolases"/>
    <property type="match status" value="1"/>
</dbReference>
<proteinExistence type="predicted"/>
<feature type="region of interest" description="Disordered" evidence="1">
    <location>
        <begin position="504"/>
        <end position="625"/>
    </location>
</feature>
<feature type="compositionally biased region" description="Basic and acidic residues" evidence="1">
    <location>
        <begin position="446"/>
        <end position="456"/>
    </location>
</feature>
<dbReference type="RefSeq" id="XP_031558761.1">
    <property type="nucleotide sequence ID" value="XM_031702901.1"/>
</dbReference>
<evidence type="ECO:0000259" key="2">
    <source>
        <dbReference type="SMART" id="SM00382"/>
    </source>
</evidence>
<dbReference type="SMART" id="SM00382">
    <property type="entry name" value="AAA"/>
    <property type="match status" value="1"/>
</dbReference>
<dbReference type="InterPro" id="IPR003959">
    <property type="entry name" value="ATPase_AAA_core"/>
</dbReference>
<dbReference type="Proteomes" id="UP000515163">
    <property type="component" value="Unplaced"/>
</dbReference>
<dbReference type="InParanoid" id="A0A6P8HTL7"/>
<evidence type="ECO:0000313" key="4">
    <source>
        <dbReference type="RefSeq" id="XP_031558761.1"/>
    </source>
</evidence>
<feature type="compositionally biased region" description="Basic and acidic residues" evidence="1">
    <location>
        <begin position="330"/>
        <end position="340"/>
    </location>
</feature>
<feature type="compositionally biased region" description="Basic and acidic residues" evidence="1">
    <location>
        <begin position="985"/>
        <end position="1014"/>
    </location>
</feature>
<feature type="region of interest" description="Disordered" evidence="1">
    <location>
        <begin position="1665"/>
        <end position="1687"/>
    </location>
</feature>
<dbReference type="GO" id="GO:0016887">
    <property type="term" value="F:ATP hydrolysis activity"/>
    <property type="evidence" value="ECO:0007669"/>
    <property type="project" value="InterPro"/>
</dbReference>
<feature type="compositionally biased region" description="Acidic residues" evidence="1">
    <location>
        <begin position="399"/>
        <end position="413"/>
    </location>
</feature>
<accession>A0A6P8HTL7</accession>
<keyword evidence="3" id="KW-1185">Reference proteome</keyword>
<feature type="compositionally biased region" description="Basic and acidic residues" evidence="1">
    <location>
        <begin position="1217"/>
        <end position="1239"/>
    </location>
</feature>
<feature type="compositionally biased region" description="Polar residues" evidence="1">
    <location>
        <begin position="363"/>
        <end position="373"/>
    </location>
</feature>
<feature type="compositionally biased region" description="Basic residues" evidence="1">
    <location>
        <begin position="507"/>
        <end position="516"/>
    </location>
</feature>
<gene>
    <name evidence="4" type="primary">LOC116295146</name>
</gene>
<dbReference type="GO" id="GO:0005524">
    <property type="term" value="F:ATP binding"/>
    <property type="evidence" value="ECO:0007669"/>
    <property type="project" value="InterPro"/>
</dbReference>
<feature type="compositionally biased region" description="Polar residues" evidence="1">
    <location>
        <begin position="1488"/>
        <end position="1503"/>
    </location>
</feature>
<feature type="region of interest" description="Disordered" evidence="1">
    <location>
        <begin position="868"/>
        <end position="1014"/>
    </location>
</feature>
<dbReference type="PANTHER" id="PTHR23389">
    <property type="entry name" value="CHROMOSOME TRANSMISSION FIDELITY FACTOR 18"/>
    <property type="match status" value="1"/>
</dbReference>
<reference evidence="4" key="1">
    <citation type="submission" date="2025-08" db="UniProtKB">
        <authorList>
            <consortium name="RefSeq"/>
        </authorList>
    </citation>
    <scope>IDENTIFICATION</scope>
    <source>
        <tissue evidence="4">Tentacle</tissue>
    </source>
</reference>
<feature type="compositionally biased region" description="Basic residues" evidence="1">
    <location>
        <begin position="940"/>
        <end position="950"/>
    </location>
</feature>
<protein>
    <submittedName>
        <fullName evidence="4">ATPase family AAA domain-containing protein 5-like</fullName>
    </submittedName>
</protein>
<feature type="compositionally biased region" description="Low complexity" evidence="1">
    <location>
        <begin position="379"/>
        <end position="388"/>
    </location>
</feature>
<dbReference type="GO" id="GO:0003677">
    <property type="term" value="F:DNA binding"/>
    <property type="evidence" value="ECO:0007669"/>
    <property type="project" value="TreeGrafter"/>
</dbReference>
<feature type="region of interest" description="Disordered" evidence="1">
    <location>
        <begin position="279"/>
        <end position="476"/>
    </location>
</feature>
<feature type="compositionally biased region" description="Low complexity" evidence="1">
    <location>
        <begin position="1197"/>
        <end position="1215"/>
    </location>
</feature>
<feature type="compositionally biased region" description="Basic and acidic residues" evidence="1">
    <location>
        <begin position="951"/>
        <end position="972"/>
    </location>
</feature>
<dbReference type="InterPro" id="IPR003593">
    <property type="entry name" value="AAA+_ATPase"/>
</dbReference>
<feature type="compositionally biased region" description="Basic residues" evidence="1">
    <location>
        <begin position="870"/>
        <end position="880"/>
    </location>
</feature>
<dbReference type="SUPFAM" id="SSF52540">
    <property type="entry name" value="P-loop containing nucleoside triphosphate hydrolases"/>
    <property type="match status" value="1"/>
</dbReference>
<feature type="domain" description="AAA+ ATPase" evidence="2">
    <location>
        <begin position="1105"/>
        <end position="1333"/>
    </location>
</feature>
<dbReference type="GO" id="GO:0061860">
    <property type="term" value="F:DNA clamp unloader activity"/>
    <property type="evidence" value="ECO:0007669"/>
    <property type="project" value="TreeGrafter"/>
</dbReference>
<feature type="compositionally biased region" description="Polar residues" evidence="1">
    <location>
        <begin position="416"/>
        <end position="427"/>
    </location>
</feature>
<dbReference type="GeneID" id="116295146"/>
<feature type="compositionally biased region" description="Basic and acidic residues" evidence="1">
    <location>
        <begin position="167"/>
        <end position="176"/>
    </location>
</feature>
<name>A0A6P8HTL7_ACTTE</name>